<dbReference type="InterPro" id="IPR028347">
    <property type="entry name" value="START_dom_prot"/>
</dbReference>
<dbReference type="EMBL" id="UINC01030626">
    <property type="protein sequence ID" value="SVB15315.1"/>
    <property type="molecule type" value="Genomic_DNA"/>
</dbReference>
<organism evidence="2">
    <name type="scientific">marine metagenome</name>
    <dbReference type="NCBI Taxonomy" id="408172"/>
    <lineage>
        <taxon>unclassified sequences</taxon>
        <taxon>metagenomes</taxon>
        <taxon>ecological metagenomes</taxon>
    </lineage>
</organism>
<dbReference type="AlphaFoldDB" id="A0A382BNG9"/>
<accession>A0A382BNG9</accession>
<dbReference type="Gene3D" id="3.30.530.20">
    <property type="match status" value="1"/>
</dbReference>
<dbReference type="InterPro" id="IPR002913">
    <property type="entry name" value="START_lipid-bd_dom"/>
</dbReference>
<dbReference type="SUPFAM" id="SSF55961">
    <property type="entry name" value="Bet v1-like"/>
    <property type="match status" value="1"/>
</dbReference>
<proteinExistence type="predicted"/>
<sequence length="226" mass="25992">MSWRVRIRNGTAFGLLFFFLSPNVQSTGEAAWIEVAIDRGVTVWSRDGLDRMLPELRAQGKIYGELFHAMAVILDNERSPEWVPNCTESREIKRLDARTTWVYSVTDSPWPVSDRDTVVKVVAEEIELDQQYRVVMQAQPDLLPLVEGRVRIPYSKIYFLLKRAGANTIQIEYGLDVDPGGALPKWMVRRTARNTLIETIIALETQVAQTRDQYQFEIKALTEEFQ</sequence>
<dbReference type="InterPro" id="IPR023393">
    <property type="entry name" value="START-like_dom_sf"/>
</dbReference>
<name>A0A382BNG9_9ZZZZ</name>
<dbReference type="PANTHER" id="PTHR19308:SF14">
    <property type="entry name" value="START DOMAIN-CONTAINING PROTEIN"/>
    <property type="match status" value="1"/>
</dbReference>
<dbReference type="GO" id="GO:0008289">
    <property type="term" value="F:lipid binding"/>
    <property type="evidence" value="ECO:0007669"/>
    <property type="project" value="InterPro"/>
</dbReference>
<evidence type="ECO:0000313" key="2">
    <source>
        <dbReference type="EMBL" id="SVB15315.1"/>
    </source>
</evidence>
<dbReference type="PROSITE" id="PS50848">
    <property type="entry name" value="START"/>
    <property type="match status" value="1"/>
</dbReference>
<protein>
    <recommendedName>
        <fullName evidence="1">START domain-containing protein</fullName>
    </recommendedName>
</protein>
<evidence type="ECO:0000259" key="1">
    <source>
        <dbReference type="PROSITE" id="PS50848"/>
    </source>
</evidence>
<gene>
    <name evidence="2" type="ORF">METZ01_LOCUS168169</name>
</gene>
<reference evidence="2" key="1">
    <citation type="submission" date="2018-05" db="EMBL/GenBank/DDBJ databases">
        <authorList>
            <person name="Lanie J.A."/>
            <person name="Ng W.-L."/>
            <person name="Kazmierczak K.M."/>
            <person name="Andrzejewski T.M."/>
            <person name="Davidsen T.M."/>
            <person name="Wayne K.J."/>
            <person name="Tettelin H."/>
            <person name="Glass J.I."/>
            <person name="Rusch D."/>
            <person name="Podicherti R."/>
            <person name="Tsui H.-C.T."/>
            <person name="Winkler M.E."/>
        </authorList>
    </citation>
    <scope>NUCLEOTIDE SEQUENCE</scope>
</reference>
<dbReference type="InterPro" id="IPR051213">
    <property type="entry name" value="START_lipid_transfer"/>
</dbReference>
<dbReference type="PANTHER" id="PTHR19308">
    <property type="entry name" value="PHOSPHATIDYLCHOLINE TRANSFER PROTEIN"/>
    <property type="match status" value="1"/>
</dbReference>
<feature type="domain" description="START" evidence="1">
    <location>
        <begin position="29"/>
        <end position="212"/>
    </location>
</feature>
<dbReference type="PIRSF" id="PIRSF039033">
    <property type="entry name" value="START_dom"/>
    <property type="match status" value="1"/>
</dbReference>
<dbReference type="Pfam" id="PF01852">
    <property type="entry name" value="START"/>
    <property type="match status" value="1"/>
</dbReference>
<dbReference type="GO" id="GO:0005737">
    <property type="term" value="C:cytoplasm"/>
    <property type="evidence" value="ECO:0007669"/>
    <property type="project" value="UniProtKB-ARBA"/>
</dbReference>